<name>A0AA39X229_9PEZI</name>
<sequence>MSVPLDVPRDIALIEWLLPYLSFQSTVGYLKKPPKGYLLPPVDIIGGALAIREKLRTGGYKLQYEFAMDIKRMIVATADSHITYSPALVDAIQWQRTLNITSMSPDGLELPKIYDVNDITSPGGGSVSDIETIDDKPVQDFLAEAAAQKGSQDPDAQYNELFWSAPAPDAGFMSSYVPLPDAHVVKFANGSTRTYENKAVIIADFSAITTGEELHNAVEIPPETPAVPASKNRRQETETVEMPPAVTQVPHYPNAVVVQYHGYMAGYFLNESTHPDTAVLAAINFEPQGDRTPLTDTLGSNQEYHNTRKFLAEFIALCKKNGRTKLIIDLSGNGGGLLLQGFEMYRTLFPTGKTYTGSRFRANAAMNILGAATYGKPEEEKTVMAGFYLNPATSQRYPDWAALYGPASFPEDKVSNLFSWDLTNPKNTEESTGTFLIAGFDPAYPLGPPPFKAEDITILTDGKCASTCTVFVSLMVHEQKVRTIALGGRPLAQPMQALGGVKGCLVISFESIYTIWNDIISRFKPSIPTNLLPGLPTNATPPLMPVDMKSNLNFRNAHLEKDPNGPPTHFVYEAANCRRFYKGSYLHDITTLWDDIADIAWKGGKCASGSTPDAEGKISDAVVGFSDKVMSKVSIYDGPGSQTNQEWLALAGKNMTGTTEGLSNGVGRVSGSMMGVAVAVVVAMVGIL</sequence>
<evidence type="ECO:0000313" key="5">
    <source>
        <dbReference type="Proteomes" id="UP001175000"/>
    </source>
</evidence>
<dbReference type="InterPro" id="IPR029045">
    <property type="entry name" value="ClpP/crotonase-like_dom_sf"/>
</dbReference>
<dbReference type="Proteomes" id="UP001175000">
    <property type="component" value="Unassembled WGS sequence"/>
</dbReference>
<reference evidence="4" key="1">
    <citation type="submission" date="2023-06" db="EMBL/GenBank/DDBJ databases">
        <title>Genome-scale phylogeny and comparative genomics of the fungal order Sordariales.</title>
        <authorList>
            <consortium name="Lawrence Berkeley National Laboratory"/>
            <person name="Hensen N."/>
            <person name="Bonometti L."/>
            <person name="Westerberg I."/>
            <person name="Brannstrom I.O."/>
            <person name="Guillou S."/>
            <person name="Cros-Aarteil S."/>
            <person name="Calhoun S."/>
            <person name="Haridas S."/>
            <person name="Kuo A."/>
            <person name="Mondo S."/>
            <person name="Pangilinan J."/>
            <person name="Riley R."/>
            <person name="Labutti K."/>
            <person name="Andreopoulos B."/>
            <person name="Lipzen A."/>
            <person name="Chen C."/>
            <person name="Yanf M."/>
            <person name="Daum C."/>
            <person name="Ng V."/>
            <person name="Clum A."/>
            <person name="Steindorff A."/>
            <person name="Ohm R."/>
            <person name="Martin F."/>
            <person name="Silar P."/>
            <person name="Natvig D."/>
            <person name="Lalanne C."/>
            <person name="Gautier V."/>
            <person name="Ament-Velasquez S.L."/>
            <person name="Kruys A."/>
            <person name="Hutchinson M.I."/>
            <person name="Powell A.J."/>
            <person name="Barry K."/>
            <person name="Miller A.N."/>
            <person name="Grigoriev I.V."/>
            <person name="Debuchy R."/>
            <person name="Gladieux P."/>
            <person name="Thoren M.H."/>
            <person name="Johannesson H."/>
        </authorList>
    </citation>
    <scope>NUCLEOTIDE SEQUENCE</scope>
    <source>
        <strain evidence="4">CBS 606.72</strain>
    </source>
</reference>
<dbReference type="Pfam" id="PF23658">
    <property type="entry name" value="PDZ_CPAF_rel"/>
    <property type="match status" value="1"/>
</dbReference>
<dbReference type="InterPro" id="IPR052766">
    <property type="entry name" value="S41A_metabolite_peptidase"/>
</dbReference>
<dbReference type="EMBL" id="JAULSU010000002">
    <property type="protein sequence ID" value="KAK0625873.1"/>
    <property type="molecule type" value="Genomic_DNA"/>
</dbReference>
<dbReference type="PANTHER" id="PTHR37049">
    <property type="entry name" value="PEPTIDASE S41 FAMILY PROTEIN"/>
    <property type="match status" value="1"/>
</dbReference>
<dbReference type="GO" id="GO:0008236">
    <property type="term" value="F:serine-type peptidase activity"/>
    <property type="evidence" value="ECO:0007669"/>
    <property type="project" value="InterPro"/>
</dbReference>
<keyword evidence="5" id="KW-1185">Reference proteome</keyword>
<proteinExistence type="predicted"/>
<feature type="domain" description="CPAF-like PDZ" evidence="3">
    <location>
        <begin position="93"/>
        <end position="205"/>
    </location>
</feature>
<dbReference type="GO" id="GO:0006508">
    <property type="term" value="P:proteolysis"/>
    <property type="evidence" value="ECO:0007669"/>
    <property type="project" value="InterPro"/>
</dbReference>
<comment type="caution">
    <text evidence="4">The sequence shown here is derived from an EMBL/GenBank/DDBJ whole genome shotgun (WGS) entry which is preliminary data.</text>
</comment>
<accession>A0AA39X229</accession>
<dbReference type="Gene3D" id="3.90.226.10">
    <property type="entry name" value="2-enoyl-CoA Hydratase, Chain A, domain 1"/>
    <property type="match status" value="1"/>
</dbReference>
<feature type="region of interest" description="Disordered" evidence="1">
    <location>
        <begin position="221"/>
        <end position="242"/>
    </location>
</feature>
<dbReference type="Pfam" id="PF03572">
    <property type="entry name" value="Peptidase_S41"/>
    <property type="match status" value="1"/>
</dbReference>
<feature type="domain" description="Tail specific protease" evidence="2">
    <location>
        <begin position="306"/>
        <end position="477"/>
    </location>
</feature>
<dbReference type="InterPro" id="IPR056186">
    <property type="entry name" value="PDZ_CPAF-rel"/>
</dbReference>
<organism evidence="4 5">
    <name type="scientific">Immersiella caudata</name>
    <dbReference type="NCBI Taxonomy" id="314043"/>
    <lineage>
        <taxon>Eukaryota</taxon>
        <taxon>Fungi</taxon>
        <taxon>Dikarya</taxon>
        <taxon>Ascomycota</taxon>
        <taxon>Pezizomycotina</taxon>
        <taxon>Sordariomycetes</taxon>
        <taxon>Sordariomycetidae</taxon>
        <taxon>Sordariales</taxon>
        <taxon>Lasiosphaeriaceae</taxon>
        <taxon>Immersiella</taxon>
    </lineage>
</organism>
<evidence type="ECO:0000259" key="2">
    <source>
        <dbReference type="Pfam" id="PF03572"/>
    </source>
</evidence>
<evidence type="ECO:0000256" key="1">
    <source>
        <dbReference type="SAM" id="MobiDB-lite"/>
    </source>
</evidence>
<protein>
    <recommendedName>
        <fullName evidence="6">Tail specific protease domain-containing protein</fullName>
    </recommendedName>
</protein>
<dbReference type="AlphaFoldDB" id="A0AA39X229"/>
<gene>
    <name evidence="4" type="ORF">B0T14DRAFT_508706</name>
</gene>
<evidence type="ECO:0008006" key="6">
    <source>
        <dbReference type="Google" id="ProtNLM"/>
    </source>
</evidence>
<evidence type="ECO:0000313" key="4">
    <source>
        <dbReference type="EMBL" id="KAK0625873.1"/>
    </source>
</evidence>
<dbReference type="InterPro" id="IPR005151">
    <property type="entry name" value="Tail-specific_protease"/>
</dbReference>
<evidence type="ECO:0000259" key="3">
    <source>
        <dbReference type="Pfam" id="PF23658"/>
    </source>
</evidence>
<dbReference type="PANTHER" id="PTHR37049:SF4">
    <property type="entry name" value="RHODANESE DOMAIN-CONTAINING PROTEIN"/>
    <property type="match status" value="1"/>
</dbReference>
<dbReference type="SUPFAM" id="SSF52096">
    <property type="entry name" value="ClpP/crotonase"/>
    <property type="match status" value="1"/>
</dbReference>